<name>A0ABT8XHG6_9HYPH</name>
<dbReference type="Proteomes" id="UP001177080">
    <property type="component" value="Unassembled WGS sequence"/>
</dbReference>
<dbReference type="RefSeq" id="WP_244760802.1">
    <property type="nucleotide sequence ID" value="NZ_JALJCJ010000002.1"/>
</dbReference>
<evidence type="ECO:0000313" key="2">
    <source>
        <dbReference type="Proteomes" id="UP001177080"/>
    </source>
</evidence>
<keyword evidence="2" id="KW-1185">Reference proteome</keyword>
<protein>
    <submittedName>
        <fullName evidence="1">Uncharacterized protein</fullName>
    </submittedName>
</protein>
<dbReference type="EMBL" id="WHSC02000007">
    <property type="protein sequence ID" value="MDO6123180.1"/>
    <property type="molecule type" value="Genomic_DNA"/>
</dbReference>
<sequence length="78" mass="8980">MSGFLGFRLHKGEPSHPTKLRAYTGSLLNKASKTEGLNNYTDHQIARWYGVSFRLSWFLGFWRFGETSYPSEQGPLPR</sequence>
<accession>A0ABT8XHG6</accession>
<reference evidence="1" key="1">
    <citation type="submission" date="2022-04" db="EMBL/GenBank/DDBJ databases">
        <title>Shinella lacus sp. nov., a novel member of the genus Shinella from water.</title>
        <authorList>
            <person name="Deng Y."/>
        </authorList>
    </citation>
    <scope>NUCLEOTIDE SEQUENCE</scope>
    <source>
        <strain evidence="1">JCM 31239</strain>
    </source>
</reference>
<proteinExistence type="predicted"/>
<comment type="caution">
    <text evidence="1">The sequence shown here is derived from an EMBL/GenBank/DDBJ whole genome shotgun (WGS) entry which is preliminary data.</text>
</comment>
<gene>
    <name evidence="1" type="ORF">GB928_018490</name>
</gene>
<organism evidence="1 2">
    <name type="scientific">Shinella curvata</name>
    <dbReference type="NCBI Taxonomy" id="1817964"/>
    <lineage>
        <taxon>Bacteria</taxon>
        <taxon>Pseudomonadati</taxon>
        <taxon>Pseudomonadota</taxon>
        <taxon>Alphaproteobacteria</taxon>
        <taxon>Hyphomicrobiales</taxon>
        <taxon>Rhizobiaceae</taxon>
        <taxon>Shinella</taxon>
    </lineage>
</organism>
<evidence type="ECO:0000313" key="1">
    <source>
        <dbReference type="EMBL" id="MDO6123180.1"/>
    </source>
</evidence>